<evidence type="ECO:0000313" key="3">
    <source>
        <dbReference type="EMBL" id="OUL58168.1"/>
    </source>
</evidence>
<reference evidence="3 4" key="1">
    <citation type="submission" date="2017-02" db="EMBL/GenBank/DDBJ databases">
        <title>Pseudoalteromonas ulvae TC14 Genome.</title>
        <authorList>
            <person name="Molmeret M."/>
        </authorList>
    </citation>
    <scope>NUCLEOTIDE SEQUENCE [LARGE SCALE GENOMIC DNA]</scope>
    <source>
        <strain evidence="3">TC14</strain>
    </source>
</reference>
<dbReference type="GO" id="GO:0004252">
    <property type="term" value="F:serine-type endopeptidase activity"/>
    <property type="evidence" value="ECO:0007669"/>
    <property type="project" value="InterPro"/>
</dbReference>
<evidence type="ECO:0000256" key="1">
    <source>
        <dbReference type="SAM" id="SignalP"/>
    </source>
</evidence>
<dbReference type="EMBL" id="MWPV01000002">
    <property type="protein sequence ID" value="OUL58168.1"/>
    <property type="molecule type" value="Genomic_DNA"/>
</dbReference>
<dbReference type="RefSeq" id="WP_086743474.1">
    <property type="nucleotide sequence ID" value="NZ_MWPV01000002.1"/>
</dbReference>
<dbReference type="Pfam" id="PF00089">
    <property type="entry name" value="Trypsin"/>
    <property type="match status" value="1"/>
</dbReference>
<evidence type="ECO:0000259" key="2">
    <source>
        <dbReference type="Pfam" id="PF00089"/>
    </source>
</evidence>
<dbReference type="Gene3D" id="2.40.10.10">
    <property type="entry name" value="Trypsin-like serine proteases"/>
    <property type="match status" value="1"/>
</dbReference>
<dbReference type="SUPFAM" id="SSF50494">
    <property type="entry name" value="Trypsin-like serine proteases"/>
    <property type="match status" value="1"/>
</dbReference>
<dbReference type="InterPro" id="IPR043504">
    <property type="entry name" value="Peptidase_S1_PA_chymotrypsin"/>
</dbReference>
<organism evidence="3 4">
    <name type="scientific">Pseudoalteromonas ulvae</name>
    <dbReference type="NCBI Taxonomy" id="107327"/>
    <lineage>
        <taxon>Bacteria</taxon>
        <taxon>Pseudomonadati</taxon>
        <taxon>Pseudomonadota</taxon>
        <taxon>Gammaproteobacteria</taxon>
        <taxon>Alteromonadales</taxon>
        <taxon>Pseudoalteromonadaceae</taxon>
        <taxon>Pseudoalteromonas</taxon>
    </lineage>
</organism>
<sequence>MNKLSFFLLLFVGYTSAATSVLVPSNDQLSNNYIEQALVRLAQKNVVGVLIEEQWVVTTASMAQCLTPQSALTLNQQTMNIKQIYLEPDFQHKRGHDIALIELTEKNKTQTPVILQQRKKEHALITYLYAGHTDTQSSNNNHYYQLDQPLLIDGGLLTIHNDQSLVFKSLTDSNALRLLFTDDPKGARLLGLTNTQLSADDHQSFTRIAHYHSWLNQVMLGSVSYRAIIASEIFAGSKSLLPAMDHCDFD</sequence>
<dbReference type="InterPro" id="IPR001254">
    <property type="entry name" value="Trypsin_dom"/>
</dbReference>
<feature type="domain" description="Peptidase S1" evidence="2">
    <location>
        <begin position="47"/>
        <end position="137"/>
    </location>
</feature>
<dbReference type="Proteomes" id="UP000194841">
    <property type="component" value="Unassembled WGS sequence"/>
</dbReference>
<proteinExistence type="predicted"/>
<comment type="caution">
    <text evidence="3">The sequence shown here is derived from an EMBL/GenBank/DDBJ whole genome shotgun (WGS) entry which is preliminary data.</text>
</comment>
<dbReference type="GO" id="GO:0006508">
    <property type="term" value="P:proteolysis"/>
    <property type="evidence" value="ECO:0007669"/>
    <property type="project" value="InterPro"/>
</dbReference>
<dbReference type="InterPro" id="IPR009003">
    <property type="entry name" value="Peptidase_S1_PA"/>
</dbReference>
<dbReference type="AlphaFoldDB" id="A0A244CRG7"/>
<keyword evidence="1" id="KW-0732">Signal</keyword>
<keyword evidence="4" id="KW-1185">Reference proteome</keyword>
<evidence type="ECO:0000313" key="4">
    <source>
        <dbReference type="Proteomes" id="UP000194841"/>
    </source>
</evidence>
<feature type="chain" id="PRO_5012851489" description="Peptidase S1 domain-containing protein" evidence="1">
    <location>
        <begin position="18"/>
        <end position="250"/>
    </location>
</feature>
<accession>A0A244CRG7</accession>
<gene>
    <name evidence="3" type="ORF">B1199_07380</name>
</gene>
<dbReference type="OrthoDB" id="267336at2"/>
<protein>
    <recommendedName>
        <fullName evidence="2">Peptidase S1 domain-containing protein</fullName>
    </recommendedName>
</protein>
<name>A0A244CRG7_PSEDV</name>
<feature type="signal peptide" evidence="1">
    <location>
        <begin position="1"/>
        <end position="17"/>
    </location>
</feature>